<reference evidence="3" key="1">
    <citation type="journal article" date="2019" name="Int. J. Syst. Evol. Microbiol.">
        <title>The Global Catalogue of Microorganisms (GCM) 10K type strain sequencing project: providing services to taxonomists for standard genome sequencing and annotation.</title>
        <authorList>
            <consortium name="The Broad Institute Genomics Platform"/>
            <consortium name="The Broad Institute Genome Sequencing Center for Infectious Disease"/>
            <person name="Wu L."/>
            <person name="Ma J."/>
        </authorList>
    </citation>
    <scope>NUCLEOTIDE SEQUENCE [LARGE SCALE GENOMIC DNA]</scope>
    <source>
        <strain evidence="3">PCU 347</strain>
    </source>
</reference>
<dbReference type="Proteomes" id="UP001595824">
    <property type="component" value="Unassembled WGS sequence"/>
</dbReference>
<feature type="region of interest" description="Disordered" evidence="1">
    <location>
        <begin position="33"/>
        <end position="79"/>
    </location>
</feature>
<sequence>METRDPLAQALFGLGCAAIVGAPLYAVAVACTSSSSHTAPPPPARRTAASVAPSAATATQKGYLSPQGGSSALPRAVHR</sequence>
<accession>A0ABV8TCH9</accession>
<dbReference type="PROSITE" id="PS51257">
    <property type="entry name" value="PROKAR_LIPOPROTEIN"/>
    <property type="match status" value="1"/>
</dbReference>
<gene>
    <name evidence="2" type="ORF">ACFPC0_10650</name>
</gene>
<dbReference type="EMBL" id="JBHSDP010000011">
    <property type="protein sequence ID" value="MFC4328284.1"/>
    <property type="molecule type" value="Genomic_DNA"/>
</dbReference>
<name>A0ABV8TCH9_9ACTN</name>
<evidence type="ECO:0000313" key="2">
    <source>
        <dbReference type="EMBL" id="MFC4328284.1"/>
    </source>
</evidence>
<comment type="caution">
    <text evidence="2">The sequence shown here is derived from an EMBL/GenBank/DDBJ whole genome shotgun (WGS) entry which is preliminary data.</text>
</comment>
<proteinExistence type="predicted"/>
<keyword evidence="3" id="KW-1185">Reference proteome</keyword>
<organism evidence="2 3">
    <name type="scientific">Streptomyces andamanensis</name>
    <dbReference type="NCBI Taxonomy" id="1565035"/>
    <lineage>
        <taxon>Bacteria</taxon>
        <taxon>Bacillati</taxon>
        <taxon>Actinomycetota</taxon>
        <taxon>Actinomycetes</taxon>
        <taxon>Kitasatosporales</taxon>
        <taxon>Streptomycetaceae</taxon>
        <taxon>Streptomyces</taxon>
    </lineage>
</organism>
<feature type="compositionally biased region" description="Low complexity" evidence="1">
    <location>
        <begin position="45"/>
        <end position="59"/>
    </location>
</feature>
<dbReference type="RefSeq" id="WP_381738432.1">
    <property type="nucleotide sequence ID" value="NZ_JBHSDP010000011.1"/>
</dbReference>
<protein>
    <submittedName>
        <fullName evidence="2">Uncharacterized protein</fullName>
    </submittedName>
</protein>
<evidence type="ECO:0000256" key="1">
    <source>
        <dbReference type="SAM" id="MobiDB-lite"/>
    </source>
</evidence>
<evidence type="ECO:0000313" key="3">
    <source>
        <dbReference type="Proteomes" id="UP001595824"/>
    </source>
</evidence>